<dbReference type="EMBL" id="KV441552">
    <property type="protein sequence ID" value="OAG06068.1"/>
    <property type="molecule type" value="Genomic_DNA"/>
</dbReference>
<dbReference type="InterPro" id="IPR031161">
    <property type="entry name" value="Peptidase_M60_dom"/>
</dbReference>
<dbReference type="Gene3D" id="1.10.390.30">
    <property type="entry name" value="Peptidase M60, enhancin-like domain 3"/>
    <property type="match status" value="1"/>
</dbReference>
<dbReference type="InParanoid" id="A0A177CGT3"/>
<protein>
    <recommendedName>
        <fullName evidence="2">Peptidase M60 domain-containing protein</fullName>
    </recommendedName>
</protein>
<sequence>MTAESVAKNTMKSTANLTANSTVKSTAKSTAKLTAKSTAEFTARSTVKATVKSTAGPARRLTAKSITSNRRSSVAYQSAGNLYPTTRSTSSSVKGIGSSGSSLSLLQSNAKGIASSKAPLTSSRRVQPSSTQEIASSIVLHRSTTEEQQISPILAPLATRLAIALQTGNEGAVTENELLSVLPNALVKRFSLGYQLLPFDVSITWLLDANTAFVENPGTLQNILFANKNLKPGDFPNNNPLAAAGTAPGSDTRMAYFGGNPFVTNDGGTYYPWKPVSDPGMKMFDTNIITWLLGLPTGTRGDAVSAGYDIILSGLKDNAENFTRIALSQLFPNARINGGRTGNNVCDFRGSSNPCLDGASLLIVGDNRNPGDDDVATAVVRSYKNGLPLLVMTEDGNYEPDSWKITELLGLTLGQNYFEGQKVIDNSPRSYQAPSSIIRDVFRADVLQVYSSLSIDPLRPSDYAVCIARDGLSTQTIRMGECVESPPSGVAAHALPYFGAIHRLQNIMNSISSNGLDIFRTTNGINTETLRILTLLANKIRVGPRGMSGDTAIAIKYPISTRTDGVAVTRALFADWIVPMSTYSTPRALDLGSLWCPDNVVYEAGNCTAPSFPDFSSFQVVLNSTLGDEWTSTGYTQSPGRAATITLLNDPGIPVAVRTFATRNADGRTAEYSAAGKPLYNRPQFPVSVWIPLRPGISTVINSPYGGPLYISLDGTDLTSSRQASFLFQNVSKHFAVLDASNDNALRQLAQDLTRSPAYWVDIKGSGFELHVPAGKLIQSLAPGGIDIGVGRMVYYNTTTTGLSQLMIDYKTSWAEREYRMAGLKIDGEAMTTSLPLEDQRLCQFLGWDCLNESIHRITETQHLTYDTYAACGQLCSGNPITSSTVPAPIAWGEGHELGHNLQRQQLDIYWPDTSLGKGLGAINVWANYSMRSTEVSNNIFPYFNQWTYFRLTLPARFGTGIDDGPLRRHDVQDFTILFSARQSAYLKLQQNGQNVVLDHTCKVLGTFPIGTRSDVMLADAVWSNNGYAVNNGERMSFYFALPQILQGKTMANNVVLTDGRNIYTLMYQAARLFSAYATDAANWQARATSLGFSRYAYTNDAVYGAGKTVNDMIGNDFLVVVLSLITRYDFRPYFTAHGVFYTSLANTQVSANTPSGGYKALGSPHVVLGNQYPKTNLAVTPEGGPGAYVSRNVGIDITNAATTWPGADNNLDGLPEDLVGFHPRNCPGVTVP</sequence>
<feature type="compositionally biased region" description="Polar residues" evidence="1">
    <location>
        <begin position="7"/>
        <end position="39"/>
    </location>
</feature>
<name>A0A177CGT3_9PLEO</name>
<gene>
    <name evidence="3" type="ORF">CC84DRAFT_1259354</name>
</gene>
<feature type="region of interest" description="Disordered" evidence="1">
    <location>
        <begin position="1"/>
        <end position="39"/>
    </location>
</feature>
<reference evidence="3 4" key="1">
    <citation type="submission" date="2016-05" db="EMBL/GenBank/DDBJ databases">
        <title>Comparative analysis of secretome profiles of manganese(II)-oxidizing ascomycete fungi.</title>
        <authorList>
            <consortium name="DOE Joint Genome Institute"/>
            <person name="Zeiner C.A."/>
            <person name="Purvine S.O."/>
            <person name="Zink E.M."/>
            <person name="Wu S."/>
            <person name="Pasa-Tolic L."/>
            <person name="Chaput D.L."/>
            <person name="Haridas S."/>
            <person name="Grigoriev I.V."/>
            <person name="Santelli C.M."/>
            <person name="Hansel C.M."/>
        </authorList>
    </citation>
    <scope>NUCLEOTIDE SEQUENCE [LARGE SCALE GENOMIC DNA]</scope>
    <source>
        <strain evidence="3 4">AP3s5-JAC2a</strain>
    </source>
</reference>
<evidence type="ECO:0000313" key="4">
    <source>
        <dbReference type="Proteomes" id="UP000077069"/>
    </source>
</evidence>
<organism evidence="3 4">
    <name type="scientific">Paraphaeosphaeria sporulosa</name>
    <dbReference type="NCBI Taxonomy" id="1460663"/>
    <lineage>
        <taxon>Eukaryota</taxon>
        <taxon>Fungi</taxon>
        <taxon>Dikarya</taxon>
        <taxon>Ascomycota</taxon>
        <taxon>Pezizomycotina</taxon>
        <taxon>Dothideomycetes</taxon>
        <taxon>Pleosporomycetidae</taxon>
        <taxon>Pleosporales</taxon>
        <taxon>Massarineae</taxon>
        <taxon>Didymosphaeriaceae</taxon>
        <taxon>Paraphaeosphaeria</taxon>
    </lineage>
</organism>
<dbReference type="SMART" id="SM01276">
    <property type="entry name" value="M60-like"/>
    <property type="match status" value="1"/>
</dbReference>
<proteinExistence type="predicted"/>
<evidence type="ECO:0000256" key="1">
    <source>
        <dbReference type="SAM" id="MobiDB-lite"/>
    </source>
</evidence>
<feature type="compositionally biased region" description="Polar residues" evidence="1">
    <location>
        <begin position="64"/>
        <end position="87"/>
    </location>
</feature>
<evidence type="ECO:0000313" key="3">
    <source>
        <dbReference type="EMBL" id="OAG06068.1"/>
    </source>
</evidence>
<keyword evidence="4" id="KW-1185">Reference proteome</keyword>
<dbReference type="RefSeq" id="XP_018036433.1">
    <property type="nucleotide sequence ID" value="XM_018184905.1"/>
</dbReference>
<evidence type="ECO:0000259" key="2">
    <source>
        <dbReference type="PROSITE" id="PS51723"/>
    </source>
</evidence>
<accession>A0A177CGT3</accession>
<feature type="domain" description="Peptidase M60" evidence="2">
    <location>
        <begin position="628"/>
        <end position="994"/>
    </location>
</feature>
<dbReference type="GeneID" id="28768391"/>
<dbReference type="OrthoDB" id="3744671at2759"/>
<dbReference type="InterPro" id="IPR042279">
    <property type="entry name" value="Pep_M60_3"/>
</dbReference>
<dbReference type="NCBIfam" id="NF038322">
    <property type="entry name" value="ImpA_fam_HExGH"/>
    <property type="match status" value="1"/>
</dbReference>
<dbReference type="AlphaFoldDB" id="A0A177CGT3"/>
<feature type="region of interest" description="Disordered" evidence="1">
    <location>
        <begin position="64"/>
        <end position="94"/>
    </location>
</feature>
<dbReference type="Proteomes" id="UP000077069">
    <property type="component" value="Unassembled WGS sequence"/>
</dbReference>
<dbReference type="PROSITE" id="PS51723">
    <property type="entry name" value="PEPTIDASE_M60"/>
    <property type="match status" value="1"/>
</dbReference>